<feature type="compositionally biased region" description="Basic and acidic residues" evidence="1">
    <location>
        <begin position="311"/>
        <end position="320"/>
    </location>
</feature>
<protein>
    <recommendedName>
        <fullName evidence="5">EamA domain-containing protein</fullName>
    </recommendedName>
</protein>
<sequence>MVRQRRGGRAGAGDEPAITTTTTTTAAAAAAAAAAEPEHHDAAAAADSSSSNSSRRRDKGVEEDGMPDAELRVGGSPLRGPSWSGRTQWMMLAIASGACAAFNGVFAKLTTTGLTSSIASSIASSLGLSSAENVVEVTVRGIFFALNLTFNGVVSSNTYPPLPTPLRRHLSRLAIFIRCVWCCWLARKVSQLTQEPFLLTQMWTLFTAALAKGTSTTQVSIINTSTNFVLTALLGLAIFSEALPPLWWAGAAMLVAGNVIVGRKDESKSREGRHPPGGAADSAYSDGDVDVDASAVPAAGLVEAEALLRGEEEGVSAKEPVDEDMIDLGDLSTEADRR</sequence>
<reference evidence="3" key="1">
    <citation type="submission" date="2021-11" db="EMBL/GenBank/DDBJ databases">
        <title>Purpureocillium_takamizusanense_genome.</title>
        <authorList>
            <person name="Nguyen N.-H."/>
        </authorList>
    </citation>
    <scope>NUCLEOTIDE SEQUENCE</scope>
    <source>
        <strain evidence="3">PT3</strain>
    </source>
</reference>
<evidence type="ECO:0000313" key="3">
    <source>
        <dbReference type="EMBL" id="UNI21991.1"/>
    </source>
</evidence>
<dbReference type="KEGG" id="ptkz:JDV02_007923"/>
<dbReference type="PANTHER" id="PTHR31965">
    <property type="entry name" value="TRANSMEMBRANE PROTEIN 42"/>
    <property type="match status" value="1"/>
</dbReference>
<keyword evidence="2" id="KW-0472">Membrane</keyword>
<feature type="compositionally biased region" description="Low complexity" evidence="1">
    <location>
        <begin position="16"/>
        <end position="35"/>
    </location>
</feature>
<dbReference type="EMBL" id="CP086360">
    <property type="protein sequence ID" value="UNI21991.1"/>
    <property type="molecule type" value="Genomic_DNA"/>
</dbReference>
<dbReference type="GeneID" id="72069871"/>
<keyword evidence="2" id="KW-0812">Transmembrane</keyword>
<evidence type="ECO:0000256" key="2">
    <source>
        <dbReference type="SAM" id="Phobius"/>
    </source>
</evidence>
<evidence type="ECO:0008006" key="5">
    <source>
        <dbReference type="Google" id="ProtNLM"/>
    </source>
</evidence>
<feature type="region of interest" description="Disordered" evidence="1">
    <location>
        <begin position="1"/>
        <end position="80"/>
    </location>
</feature>
<name>A0A9Q8QNH0_9HYPO</name>
<evidence type="ECO:0000256" key="1">
    <source>
        <dbReference type="SAM" id="MobiDB-lite"/>
    </source>
</evidence>
<dbReference type="AlphaFoldDB" id="A0A9Q8QNH0"/>
<dbReference type="RefSeq" id="XP_047845472.1">
    <property type="nucleotide sequence ID" value="XM_047989470.1"/>
</dbReference>
<keyword evidence="4" id="KW-1185">Reference proteome</keyword>
<organism evidence="3 4">
    <name type="scientific">Purpureocillium takamizusanense</name>
    <dbReference type="NCBI Taxonomy" id="2060973"/>
    <lineage>
        <taxon>Eukaryota</taxon>
        <taxon>Fungi</taxon>
        <taxon>Dikarya</taxon>
        <taxon>Ascomycota</taxon>
        <taxon>Pezizomycotina</taxon>
        <taxon>Sordariomycetes</taxon>
        <taxon>Hypocreomycetidae</taxon>
        <taxon>Hypocreales</taxon>
        <taxon>Ophiocordycipitaceae</taxon>
        <taxon>Purpureocillium</taxon>
    </lineage>
</organism>
<dbReference type="SUPFAM" id="SSF103481">
    <property type="entry name" value="Multidrug resistance efflux transporter EmrE"/>
    <property type="match status" value="1"/>
</dbReference>
<feature type="transmembrane region" description="Helical" evidence="2">
    <location>
        <begin position="221"/>
        <end position="239"/>
    </location>
</feature>
<feature type="compositionally biased region" description="Basic and acidic residues" evidence="1">
    <location>
        <begin position="265"/>
        <end position="274"/>
    </location>
</feature>
<dbReference type="InterPro" id="IPR039632">
    <property type="entry name" value="TMEM42"/>
</dbReference>
<proteinExistence type="predicted"/>
<dbReference type="InterPro" id="IPR037185">
    <property type="entry name" value="EmrE-like"/>
</dbReference>
<keyword evidence="2" id="KW-1133">Transmembrane helix</keyword>
<feature type="compositionally biased region" description="Low complexity" evidence="1">
    <location>
        <begin position="277"/>
        <end position="288"/>
    </location>
</feature>
<feature type="region of interest" description="Disordered" evidence="1">
    <location>
        <begin position="265"/>
        <end position="288"/>
    </location>
</feature>
<dbReference type="PANTHER" id="PTHR31965:SF1">
    <property type="entry name" value="TRANSMEMBRANE PROTEIN 42"/>
    <property type="match status" value="1"/>
</dbReference>
<feature type="transmembrane region" description="Helical" evidence="2">
    <location>
        <begin position="245"/>
        <end position="261"/>
    </location>
</feature>
<evidence type="ECO:0000313" key="4">
    <source>
        <dbReference type="Proteomes" id="UP000829364"/>
    </source>
</evidence>
<feature type="region of interest" description="Disordered" evidence="1">
    <location>
        <begin position="311"/>
        <end position="338"/>
    </location>
</feature>
<feature type="compositionally biased region" description="Low complexity" evidence="1">
    <location>
        <begin position="43"/>
        <end position="53"/>
    </location>
</feature>
<dbReference type="Proteomes" id="UP000829364">
    <property type="component" value="Chromosome 7"/>
</dbReference>
<dbReference type="OrthoDB" id="5854584at2759"/>
<accession>A0A9Q8QNH0</accession>
<gene>
    <name evidence="3" type="ORF">JDV02_007923</name>
</gene>